<evidence type="ECO:0000256" key="5">
    <source>
        <dbReference type="ARBA" id="ARBA00022777"/>
    </source>
</evidence>
<keyword evidence="6" id="KW-0319">Glycerol metabolism</keyword>
<dbReference type="InterPro" id="IPR012737">
    <property type="entry name" value="DhaK_L_YcgS"/>
</dbReference>
<feature type="domain" description="DhaL" evidence="9">
    <location>
        <begin position="4"/>
        <end position="204"/>
    </location>
</feature>
<dbReference type="GO" id="GO:0004371">
    <property type="term" value="F:glycerone kinase activity"/>
    <property type="evidence" value="ECO:0007669"/>
    <property type="project" value="InterPro"/>
</dbReference>
<evidence type="ECO:0000313" key="10">
    <source>
        <dbReference type="EMBL" id="MBC5689128.1"/>
    </source>
</evidence>
<comment type="subunit">
    <text evidence="7">Homodimer. The dihydroxyacetone kinase complex is composed of a homodimer of DhaM, a homodimer of DhaK and the subunit DhaL.</text>
</comment>
<dbReference type="GO" id="GO:0047324">
    <property type="term" value="F:phosphoenolpyruvate-glycerone phosphotransferase activity"/>
    <property type="evidence" value="ECO:0007669"/>
    <property type="project" value="UniProtKB-EC"/>
</dbReference>
<dbReference type="AlphaFoldDB" id="A0A923LHZ6"/>
<evidence type="ECO:0000256" key="4">
    <source>
        <dbReference type="ARBA" id="ARBA00022679"/>
    </source>
</evidence>
<dbReference type="InterPro" id="IPR036117">
    <property type="entry name" value="DhaL_dom_sf"/>
</dbReference>
<organism evidence="10 11">
    <name type="scientific">Mediterraneibacter hominis</name>
    <dbReference type="NCBI Taxonomy" id="2763054"/>
    <lineage>
        <taxon>Bacteria</taxon>
        <taxon>Bacillati</taxon>
        <taxon>Bacillota</taxon>
        <taxon>Clostridia</taxon>
        <taxon>Lachnospirales</taxon>
        <taxon>Lachnospiraceae</taxon>
        <taxon>Mediterraneibacter</taxon>
    </lineage>
</organism>
<name>A0A923LHZ6_9FIRM</name>
<comment type="catalytic activity">
    <reaction evidence="1">
        <text>dihydroxyacetone + phosphoenolpyruvate = dihydroxyacetone phosphate + pyruvate</text>
        <dbReference type="Rhea" id="RHEA:18381"/>
        <dbReference type="ChEBI" id="CHEBI:15361"/>
        <dbReference type="ChEBI" id="CHEBI:16016"/>
        <dbReference type="ChEBI" id="CHEBI:57642"/>
        <dbReference type="ChEBI" id="CHEBI:58702"/>
        <dbReference type="EC" id="2.7.1.121"/>
    </reaction>
</comment>
<dbReference type="Proteomes" id="UP000652477">
    <property type="component" value="Unassembled WGS sequence"/>
</dbReference>
<evidence type="ECO:0000256" key="6">
    <source>
        <dbReference type="ARBA" id="ARBA00022798"/>
    </source>
</evidence>
<comment type="pathway">
    <text evidence="2">Polyol metabolism; glycerol degradation.</text>
</comment>
<accession>A0A923LHZ6</accession>
<comment type="function">
    <text evidence="8">ADP-binding subunit of the dihydroxyacetone kinase, which is responsible for the phosphoenolpyruvate (PEP)-dependent phosphorylation of dihydroxyacetone. DhaL-ADP is converted to DhaL-ATP via a phosphoryl group transfer from DhaM and transmits it to dihydroxyacetone binds to DhaK.</text>
</comment>
<dbReference type="SUPFAM" id="SSF101473">
    <property type="entry name" value="DhaL-like"/>
    <property type="match status" value="1"/>
</dbReference>
<evidence type="ECO:0000256" key="1">
    <source>
        <dbReference type="ARBA" id="ARBA00001113"/>
    </source>
</evidence>
<keyword evidence="11" id="KW-1185">Reference proteome</keyword>
<evidence type="ECO:0000259" key="9">
    <source>
        <dbReference type="PROSITE" id="PS51480"/>
    </source>
</evidence>
<dbReference type="EC" id="2.7.1.121" evidence="3"/>
<dbReference type="PROSITE" id="PS51480">
    <property type="entry name" value="DHAL"/>
    <property type="match status" value="1"/>
</dbReference>
<dbReference type="GO" id="GO:0019563">
    <property type="term" value="P:glycerol catabolic process"/>
    <property type="evidence" value="ECO:0007669"/>
    <property type="project" value="TreeGrafter"/>
</dbReference>
<dbReference type="FunFam" id="1.25.40.340:FF:000002">
    <property type="entry name" value="Dihydroxyacetone kinase, L subunit"/>
    <property type="match status" value="1"/>
</dbReference>
<dbReference type="InterPro" id="IPR004007">
    <property type="entry name" value="DhaL_dom"/>
</dbReference>
<evidence type="ECO:0000256" key="8">
    <source>
        <dbReference type="ARBA" id="ARBA00055771"/>
    </source>
</evidence>
<keyword evidence="4" id="KW-0808">Transferase</keyword>
<dbReference type="PANTHER" id="PTHR28629">
    <property type="entry name" value="TRIOKINASE/FMN CYCLASE"/>
    <property type="match status" value="1"/>
</dbReference>
<reference evidence="10" key="1">
    <citation type="submission" date="2020-08" db="EMBL/GenBank/DDBJ databases">
        <title>Genome public.</title>
        <authorList>
            <person name="Liu C."/>
            <person name="Sun Q."/>
        </authorList>
    </citation>
    <scope>NUCLEOTIDE SEQUENCE</scope>
    <source>
        <strain evidence="10">NSJ-55</strain>
    </source>
</reference>
<keyword evidence="5 10" id="KW-0418">Kinase</keyword>
<dbReference type="Gene3D" id="1.25.40.340">
    <property type="match status" value="1"/>
</dbReference>
<proteinExistence type="predicted"/>
<sequence length="210" mass="23135">MKINELKDMFIAVADKIIQSEDMLTKIDLQIGDGDHGTGMALGFKNVKKELERRKIDYAEDVFKIIGMTLLDTMGGASGVLFGTVFISGITSRTPHTEIELQDFAEIFRKSLEALKKRGKAKCGDKTMVDAFEPAVFALEESVEKKLSLKEGTANAAAAAESGMENTKKYRAKFGRAKYFGDNAIGLQDAGATSIWLIFQEIADWVNVHE</sequence>
<evidence type="ECO:0000256" key="2">
    <source>
        <dbReference type="ARBA" id="ARBA00004745"/>
    </source>
</evidence>
<dbReference type="Pfam" id="PF02734">
    <property type="entry name" value="Dak2"/>
    <property type="match status" value="1"/>
</dbReference>
<dbReference type="SMART" id="SM01120">
    <property type="entry name" value="Dak2"/>
    <property type="match status" value="1"/>
</dbReference>
<protein>
    <recommendedName>
        <fullName evidence="3">phosphoenolpyruvate--glycerone phosphotransferase</fullName>
        <ecNumber evidence="3">2.7.1.121</ecNumber>
    </recommendedName>
</protein>
<evidence type="ECO:0000313" key="11">
    <source>
        <dbReference type="Proteomes" id="UP000652477"/>
    </source>
</evidence>
<evidence type="ECO:0000256" key="7">
    <source>
        <dbReference type="ARBA" id="ARBA00046577"/>
    </source>
</evidence>
<dbReference type="NCBIfam" id="TIGR02365">
    <property type="entry name" value="dha_L_ycgS"/>
    <property type="match status" value="1"/>
</dbReference>
<evidence type="ECO:0000256" key="3">
    <source>
        <dbReference type="ARBA" id="ARBA00012095"/>
    </source>
</evidence>
<dbReference type="RefSeq" id="WP_186875691.1">
    <property type="nucleotide sequence ID" value="NZ_JACOPF010000001.1"/>
</dbReference>
<dbReference type="EMBL" id="JACOPF010000001">
    <property type="protein sequence ID" value="MBC5689128.1"/>
    <property type="molecule type" value="Genomic_DNA"/>
</dbReference>
<dbReference type="GO" id="GO:0005829">
    <property type="term" value="C:cytosol"/>
    <property type="evidence" value="ECO:0007669"/>
    <property type="project" value="TreeGrafter"/>
</dbReference>
<comment type="caution">
    <text evidence="10">The sequence shown here is derived from an EMBL/GenBank/DDBJ whole genome shotgun (WGS) entry which is preliminary data.</text>
</comment>
<gene>
    <name evidence="10" type="primary">dhaL</name>
    <name evidence="10" type="ORF">H8S37_09335</name>
</gene>
<dbReference type="InterPro" id="IPR050861">
    <property type="entry name" value="Dihydroxyacetone_Kinase"/>
</dbReference>
<dbReference type="PANTHER" id="PTHR28629:SF4">
    <property type="entry name" value="TRIOKINASE_FMN CYCLASE"/>
    <property type="match status" value="1"/>
</dbReference>